<evidence type="ECO:0000313" key="1">
    <source>
        <dbReference type="EMBL" id="CPR19139.1"/>
    </source>
</evidence>
<accession>A0A0G4JZ03</accession>
<name>A0A0G4JZ03_9GAMM</name>
<gene>
    <name evidence="1" type="ORF">BN1221_03598</name>
</gene>
<keyword evidence="2" id="KW-1185">Reference proteome</keyword>
<dbReference type="Proteomes" id="UP000044377">
    <property type="component" value="Unassembled WGS sequence"/>
</dbReference>
<dbReference type="EMBL" id="CGIG01000001">
    <property type="protein sequence ID" value="CPR19139.1"/>
    <property type="molecule type" value="Genomic_DNA"/>
</dbReference>
<dbReference type="AlphaFoldDB" id="A0A0G4JZ03"/>
<reference evidence="2" key="1">
    <citation type="submission" date="2015-01" db="EMBL/GenBank/DDBJ databases">
        <authorList>
            <person name="Paterson Steve"/>
        </authorList>
    </citation>
    <scope>NUCLEOTIDE SEQUENCE [LARGE SCALE GENOMIC DNA]</scope>
    <source>
        <strain evidence="2">OBR1</strain>
    </source>
</reference>
<proteinExistence type="predicted"/>
<organism evidence="1 2">
    <name type="scientific">Brenneria goodwinii</name>
    <dbReference type="NCBI Taxonomy" id="1109412"/>
    <lineage>
        <taxon>Bacteria</taxon>
        <taxon>Pseudomonadati</taxon>
        <taxon>Pseudomonadota</taxon>
        <taxon>Gammaproteobacteria</taxon>
        <taxon>Enterobacterales</taxon>
        <taxon>Pectobacteriaceae</taxon>
        <taxon>Brenneria</taxon>
    </lineage>
</organism>
<evidence type="ECO:0000313" key="2">
    <source>
        <dbReference type="Proteomes" id="UP000044377"/>
    </source>
</evidence>
<sequence>MEAFSVASLAFAVRSLNPGIALTPVGVFRHLLTVKIADKIMNHQQRVDQYAFG</sequence>
<protein>
    <submittedName>
        <fullName evidence="1">Uncharacterized protein</fullName>
    </submittedName>
</protein>